<reference evidence="2" key="1">
    <citation type="submission" date="2021-05" db="EMBL/GenBank/DDBJ databases">
        <authorList>
            <person name="Pietrasiak N."/>
            <person name="Ward R."/>
            <person name="Stajich J.E."/>
            <person name="Kurbessoian T."/>
        </authorList>
    </citation>
    <scope>NUCLEOTIDE SEQUENCE</scope>
    <source>
        <strain evidence="2">CPER-KK1</strain>
    </source>
</reference>
<dbReference type="EMBL" id="JAHHIF010000060">
    <property type="protein sequence ID" value="MBW4548360.1"/>
    <property type="molecule type" value="Genomic_DNA"/>
</dbReference>
<dbReference type="AlphaFoldDB" id="A0A951PQU9"/>
<evidence type="ECO:0000313" key="3">
    <source>
        <dbReference type="Proteomes" id="UP000753908"/>
    </source>
</evidence>
<comment type="caution">
    <text evidence="2">The sequence shown here is derived from an EMBL/GenBank/DDBJ whole genome shotgun (WGS) entry which is preliminary data.</text>
</comment>
<reference evidence="2" key="2">
    <citation type="journal article" date="2022" name="Microbiol. Resour. Announc.">
        <title>Metagenome Sequencing to Explore Phylogenomics of Terrestrial Cyanobacteria.</title>
        <authorList>
            <person name="Ward R.D."/>
            <person name="Stajich J.E."/>
            <person name="Johansen J.R."/>
            <person name="Huntemann M."/>
            <person name="Clum A."/>
            <person name="Foster B."/>
            <person name="Foster B."/>
            <person name="Roux S."/>
            <person name="Palaniappan K."/>
            <person name="Varghese N."/>
            <person name="Mukherjee S."/>
            <person name="Reddy T.B.K."/>
            <person name="Daum C."/>
            <person name="Copeland A."/>
            <person name="Chen I.A."/>
            <person name="Ivanova N.N."/>
            <person name="Kyrpides N.C."/>
            <person name="Shapiro N."/>
            <person name="Eloe-Fadrosh E.A."/>
            <person name="Pietrasiak N."/>
        </authorList>
    </citation>
    <scope>NUCLEOTIDE SEQUENCE</scope>
    <source>
        <strain evidence="2">CPER-KK1</strain>
    </source>
</reference>
<dbReference type="InterPro" id="IPR027417">
    <property type="entry name" value="P-loop_NTPase"/>
</dbReference>
<feature type="compositionally biased region" description="Polar residues" evidence="1">
    <location>
        <begin position="504"/>
        <end position="519"/>
    </location>
</feature>
<accession>A0A951PQU9</accession>
<feature type="region of interest" description="Disordered" evidence="1">
    <location>
        <begin position="503"/>
        <end position="540"/>
    </location>
</feature>
<dbReference type="Gene3D" id="3.40.50.300">
    <property type="entry name" value="P-loop containing nucleotide triphosphate hydrolases"/>
    <property type="match status" value="1"/>
</dbReference>
<feature type="compositionally biased region" description="Basic and acidic residues" evidence="1">
    <location>
        <begin position="521"/>
        <end position="538"/>
    </location>
</feature>
<dbReference type="SUPFAM" id="SSF52540">
    <property type="entry name" value="P-loop containing nucleoside triphosphate hydrolases"/>
    <property type="match status" value="1"/>
</dbReference>
<evidence type="ECO:0000256" key="1">
    <source>
        <dbReference type="SAM" id="MobiDB-lite"/>
    </source>
</evidence>
<dbReference type="Proteomes" id="UP000753908">
    <property type="component" value="Unassembled WGS sequence"/>
</dbReference>
<name>A0A951PQU9_9CYAN</name>
<evidence type="ECO:0000313" key="2">
    <source>
        <dbReference type="EMBL" id="MBW4548360.1"/>
    </source>
</evidence>
<gene>
    <name evidence="2" type="ORF">KME25_28565</name>
</gene>
<organism evidence="2 3">
    <name type="scientific">Symplocastrum torsivum CPER-KK1</name>
    <dbReference type="NCBI Taxonomy" id="450513"/>
    <lineage>
        <taxon>Bacteria</taxon>
        <taxon>Bacillati</taxon>
        <taxon>Cyanobacteriota</taxon>
        <taxon>Cyanophyceae</taxon>
        <taxon>Oscillatoriophycideae</taxon>
        <taxon>Oscillatoriales</taxon>
        <taxon>Microcoleaceae</taxon>
        <taxon>Symplocastrum</taxon>
    </lineage>
</organism>
<protein>
    <submittedName>
        <fullName evidence="2">Uncharacterized protein</fullName>
    </submittedName>
</protein>
<sequence>MHNINSFSELLAQGQITEALQLRLEAIEASARHYRQDLEAAKVSSAALGVVGLLLSANPLVAVIAGCGLAGYGWTVLRDYQNTKRLCLLPLVRKGAGELLTGIGLAATNDHPEADDPLLGVIGYVEPELAHEYELVMVAEAQLTGYLAQLPGESRLNAFRHILRHTRLRNSLKLPPLQDVALAIASGTVPSSSQSLPPQPGPLAEEVPTIEVKATPVEEKPSAPQTVEAAVVEVEPQQPSQKTPITVVLFDFSRFRTEPDKFAHLRVIGGTGIGKTTFVDWLLDILGGSRFVITPKKKSWHWVGLQVYGLWFDYETIRAKLQWIHAEMYRRYPLMEQGETFEITNFVVDEWRLINTNLKAIKERDPETKQTIEVAPSAKTMMKDIITVARESMLRLIALAQGENVASWGFEGESDLEECFTDVRLGEFAIDYAKSLRNQCRKDGEDYEYWTAVLNELEWQQSRRTSKGKSIPCCMVGKSPARIPDLTDWQRNLRDINSEEKLQDNLSITEASTEPSPQDTLPDRKLPVEKAEGSRKPDGISLETLSTRLASALDPEASDTLPPLFEGLDRDGKLLMLRLLLTKRLGKEKTILLAWGEKSGGRNHTRYRYASDLLDAMTQDLEGRGFSEENNWRIGEEQ</sequence>
<proteinExistence type="predicted"/>